<evidence type="ECO:0000256" key="2">
    <source>
        <dbReference type="SAM" id="Coils"/>
    </source>
</evidence>
<dbReference type="PANTHER" id="PTHR30203:SF24">
    <property type="entry name" value="BLR4935 PROTEIN"/>
    <property type="match status" value="1"/>
</dbReference>
<dbReference type="Gene3D" id="1.20.1600.10">
    <property type="entry name" value="Outer membrane efflux proteins (OEP)"/>
    <property type="match status" value="1"/>
</dbReference>
<evidence type="ECO:0000256" key="1">
    <source>
        <dbReference type="ARBA" id="ARBA00007613"/>
    </source>
</evidence>
<dbReference type="PANTHER" id="PTHR30203">
    <property type="entry name" value="OUTER MEMBRANE CATION EFFLUX PROTEIN"/>
    <property type="match status" value="1"/>
</dbReference>
<accession>A0ABX7ME89</accession>
<dbReference type="SUPFAM" id="SSF56954">
    <property type="entry name" value="Outer membrane efflux proteins (OEP)"/>
    <property type="match status" value="1"/>
</dbReference>
<proteinExistence type="inferred from homology"/>
<reference evidence="3 4" key="1">
    <citation type="submission" date="2021-02" db="EMBL/GenBank/DDBJ databases">
        <title>Niveibacterium changnyeongensis HC41.</title>
        <authorList>
            <person name="Kang M."/>
        </authorList>
    </citation>
    <scope>NUCLEOTIDE SEQUENCE [LARGE SCALE GENOMIC DNA]</scope>
    <source>
        <strain evidence="3 4">HC41</strain>
    </source>
</reference>
<dbReference type="InterPro" id="IPR003423">
    <property type="entry name" value="OMP_efflux"/>
</dbReference>
<dbReference type="EMBL" id="CP071060">
    <property type="protein sequence ID" value="QSI79303.1"/>
    <property type="molecule type" value="Genomic_DNA"/>
</dbReference>
<dbReference type="Pfam" id="PF02321">
    <property type="entry name" value="OEP"/>
    <property type="match status" value="2"/>
</dbReference>
<gene>
    <name evidence="3" type="ORF">JY500_19385</name>
</gene>
<protein>
    <submittedName>
        <fullName evidence="3">TolC family protein</fullName>
    </submittedName>
</protein>
<organism evidence="3 4">
    <name type="scientific">Niveibacterium microcysteis</name>
    <dbReference type="NCBI Taxonomy" id="2811415"/>
    <lineage>
        <taxon>Bacteria</taxon>
        <taxon>Pseudomonadati</taxon>
        <taxon>Pseudomonadota</taxon>
        <taxon>Betaproteobacteria</taxon>
        <taxon>Rhodocyclales</taxon>
        <taxon>Rhodocyclaceae</taxon>
        <taxon>Niveibacterium</taxon>
    </lineage>
</organism>
<sequence>MVFSLAAALACGNALANEARAPGRSVDELLDLARSTNPTVRAAQQEAAAARERVQPAGALPDPMLKIELMDVTNMGTTSVRLSPAQVGSTQYTFSQQLPFWGKRDLRRDVAESGARVAEFTAEDMTQELLALVKRGYAQYWQVTRLQEVTQELGSLGEKMEQVARSRYASGLVAQQDVIRAQLELTSLKQEQIQLDNERQTMRAMLNGLLARGPQAPLAEPEQLRSIPSPAALQMDALVDRLRGRNPQLSAELAKTLGAEKSRDLTYRNRMPDLNLGIVPVQRGSSVNEWQLMFEVNLPLQFDSRRSQEREAERMLDAARARAESTASRLIGELGGSLAALDASRRIEAITASTLLPQTEATFQSALAGYETGRVDFATLIDAQRAIRKARQDLIKARADQQARLADIERLIGEQL</sequence>
<name>A0ABX7ME89_9RHOO</name>
<comment type="similarity">
    <text evidence="1">Belongs to the outer membrane factor (OMF) (TC 1.B.17) family.</text>
</comment>
<keyword evidence="2" id="KW-0175">Coiled coil</keyword>
<evidence type="ECO:0000313" key="4">
    <source>
        <dbReference type="Proteomes" id="UP000663570"/>
    </source>
</evidence>
<keyword evidence="4" id="KW-1185">Reference proteome</keyword>
<dbReference type="InterPro" id="IPR010131">
    <property type="entry name" value="MdtP/NodT-like"/>
</dbReference>
<evidence type="ECO:0000313" key="3">
    <source>
        <dbReference type="EMBL" id="QSI79303.1"/>
    </source>
</evidence>
<dbReference type="Proteomes" id="UP000663570">
    <property type="component" value="Chromosome"/>
</dbReference>
<feature type="coiled-coil region" evidence="2">
    <location>
        <begin position="380"/>
        <end position="411"/>
    </location>
</feature>